<dbReference type="Gene3D" id="3.40.50.880">
    <property type="match status" value="1"/>
</dbReference>
<dbReference type="InterPro" id="IPR029062">
    <property type="entry name" value="Class_I_gatase-like"/>
</dbReference>
<dbReference type="RefSeq" id="WP_183773458.1">
    <property type="nucleotide sequence ID" value="NZ_CAWVEG010000118.1"/>
</dbReference>
<dbReference type="PANTHER" id="PTHR40469:SF2">
    <property type="entry name" value="GALACTOSE-BINDING DOMAIN-LIKE SUPERFAMILY PROTEIN"/>
    <property type="match status" value="1"/>
</dbReference>
<organism evidence="3 4">
    <name type="scientific">Catenibacillus scindens</name>
    <dbReference type="NCBI Taxonomy" id="673271"/>
    <lineage>
        <taxon>Bacteria</taxon>
        <taxon>Bacillati</taxon>
        <taxon>Bacillota</taxon>
        <taxon>Clostridia</taxon>
        <taxon>Lachnospirales</taxon>
        <taxon>Lachnospiraceae</taxon>
        <taxon>Catenibacillus</taxon>
    </lineage>
</organism>
<evidence type="ECO:0000313" key="4">
    <source>
        <dbReference type="Proteomes" id="UP000543642"/>
    </source>
</evidence>
<accession>A0A7W8HBE9</accession>
<proteinExistence type="predicted"/>
<dbReference type="PANTHER" id="PTHR40469">
    <property type="entry name" value="SECRETED GLYCOSYL HYDROLASE"/>
    <property type="match status" value="1"/>
</dbReference>
<comment type="caution">
    <text evidence="3">The sequence shown here is derived from an EMBL/GenBank/DDBJ whole genome shotgun (WGS) entry which is preliminary data.</text>
</comment>
<feature type="region of interest" description="Disordered" evidence="1">
    <location>
        <begin position="264"/>
        <end position="289"/>
    </location>
</feature>
<dbReference type="Proteomes" id="UP000543642">
    <property type="component" value="Unassembled WGS sequence"/>
</dbReference>
<dbReference type="Pfam" id="PF06283">
    <property type="entry name" value="ThuA"/>
    <property type="match status" value="1"/>
</dbReference>
<evidence type="ECO:0000313" key="3">
    <source>
        <dbReference type="EMBL" id="MBB5264650.1"/>
    </source>
</evidence>
<dbReference type="SUPFAM" id="SSF52317">
    <property type="entry name" value="Class I glutamine amidotransferase-like"/>
    <property type="match status" value="1"/>
</dbReference>
<name>A0A7W8HBE9_9FIRM</name>
<dbReference type="EMBL" id="JACHFW010000006">
    <property type="protein sequence ID" value="MBB5264650.1"/>
    <property type="molecule type" value="Genomic_DNA"/>
</dbReference>
<dbReference type="AlphaFoldDB" id="A0A7W8HBE9"/>
<sequence length="289" mass="32030">MIDGKIQVLLITGRVSIEHDYRKANDLLRTLLESTGRFEVHITEEFRGATGETLKDYDVALINYDGKKLLTGATVTFGESATNALLDFVRGGKGAVFYHSSVLVGDQWPDEYKKMMGGYGDMTKGTRKNPKSDAMVDMACLDHPITKGMASHWMAVEDDFFAGIFWHPQADATVLATVTDDLNDYIHVPGFADPYQPQNAAAPQQLYKPGEGTPVAWINNYGQGRSFCVSLGHSDGTVKRVNFLTMFVRGVEWAATGEVTIDFPDRSGDRKRNPWPFYKPEDYGPAGDL</sequence>
<keyword evidence="4" id="KW-1185">Reference proteome</keyword>
<evidence type="ECO:0000256" key="1">
    <source>
        <dbReference type="SAM" id="MobiDB-lite"/>
    </source>
</evidence>
<dbReference type="InterPro" id="IPR029010">
    <property type="entry name" value="ThuA-like"/>
</dbReference>
<protein>
    <recommendedName>
        <fullName evidence="2">ThuA-like domain-containing protein</fullName>
    </recommendedName>
</protein>
<gene>
    <name evidence="3" type="ORF">HNP82_001778</name>
</gene>
<feature type="domain" description="ThuA-like" evidence="2">
    <location>
        <begin position="7"/>
        <end position="254"/>
    </location>
</feature>
<reference evidence="3 4" key="1">
    <citation type="submission" date="2020-08" db="EMBL/GenBank/DDBJ databases">
        <title>Genomic Encyclopedia of Type Strains, Phase IV (KMG-IV): sequencing the most valuable type-strain genomes for metagenomic binning, comparative biology and taxonomic classification.</title>
        <authorList>
            <person name="Goeker M."/>
        </authorList>
    </citation>
    <scope>NUCLEOTIDE SEQUENCE [LARGE SCALE GENOMIC DNA]</scope>
    <source>
        <strain evidence="3 4">DSM 106146</strain>
    </source>
</reference>
<evidence type="ECO:0000259" key="2">
    <source>
        <dbReference type="Pfam" id="PF06283"/>
    </source>
</evidence>